<dbReference type="Proteomes" id="UP000825935">
    <property type="component" value="Chromosome 37"/>
</dbReference>
<dbReference type="CDD" id="cd06606">
    <property type="entry name" value="STKc_MAPKKK"/>
    <property type="match status" value="1"/>
</dbReference>
<dbReference type="PROSITE" id="PS00108">
    <property type="entry name" value="PROTEIN_KINASE_ST"/>
    <property type="match status" value="1"/>
</dbReference>
<evidence type="ECO:0000313" key="3">
    <source>
        <dbReference type="Proteomes" id="UP000825935"/>
    </source>
</evidence>
<proteinExistence type="predicted"/>
<dbReference type="InterPro" id="IPR000719">
    <property type="entry name" value="Prot_kinase_dom"/>
</dbReference>
<dbReference type="OrthoDB" id="275301at2759"/>
<dbReference type="GO" id="GO:0007165">
    <property type="term" value="P:signal transduction"/>
    <property type="evidence" value="ECO:0007669"/>
    <property type="project" value="TreeGrafter"/>
</dbReference>
<dbReference type="OMA" id="NESRGAC"/>
<dbReference type="InterPro" id="IPR052751">
    <property type="entry name" value="Plant_MAPKKK"/>
</dbReference>
<organism evidence="2 3">
    <name type="scientific">Ceratopteris richardii</name>
    <name type="common">Triangle waterfern</name>
    <dbReference type="NCBI Taxonomy" id="49495"/>
    <lineage>
        <taxon>Eukaryota</taxon>
        <taxon>Viridiplantae</taxon>
        <taxon>Streptophyta</taxon>
        <taxon>Embryophyta</taxon>
        <taxon>Tracheophyta</taxon>
        <taxon>Polypodiopsida</taxon>
        <taxon>Polypodiidae</taxon>
        <taxon>Polypodiales</taxon>
        <taxon>Pteridineae</taxon>
        <taxon>Pteridaceae</taxon>
        <taxon>Parkerioideae</taxon>
        <taxon>Ceratopteris</taxon>
    </lineage>
</organism>
<accession>A0A8T2Q7G3</accession>
<dbReference type="Gene3D" id="1.10.510.10">
    <property type="entry name" value="Transferase(Phosphotransferase) domain 1"/>
    <property type="match status" value="1"/>
</dbReference>
<protein>
    <recommendedName>
        <fullName evidence="1">Protein kinase domain-containing protein</fullName>
    </recommendedName>
</protein>
<dbReference type="InterPro" id="IPR008271">
    <property type="entry name" value="Ser/Thr_kinase_AS"/>
</dbReference>
<dbReference type="GO" id="GO:0004672">
    <property type="term" value="F:protein kinase activity"/>
    <property type="evidence" value="ECO:0007669"/>
    <property type="project" value="InterPro"/>
</dbReference>
<dbReference type="PANTHER" id="PTHR48011:SF18">
    <property type="entry name" value="MITOGEN-ACTIVATED PROTEIN KINASE KINASE KINASE 19-RELATED"/>
    <property type="match status" value="1"/>
</dbReference>
<sequence length="363" mass="40380">MAVKSAPLPTSSVEPDFSLLNELLILQELDSPRIIRCLGADFSIFDRTPSFNLFLEYMPGGTIADLMKRSGGKLDETTAAACVRGILEGLSYLHRKSIVHCDIKAKNILLGPAGEIKIADFGSAKRLSSSEDRRIRGTPLWMAPEVLQGVEQETPSDIWSLGCTVIEMLHGRLPWQDIEGRITSKDIAPLLVRIACSKETSPPLESSLPEQARDFLNRCLVRDPSKRWTAEQLLQHPFMKIKETGCWSHDSQPSPRSAFDFFSVSDSESESDGESESFVVIPAHGTVASSHLGRDKQANINDDCSVKDCSRVWIVMRCADNWPAEKQKPFFCTGEKLIFKKGSDVSFESVSILTNRVRSMRMS</sequence>
<evidence type="ECO:0000259" key="1">
    <source>
        <dbReference type="PROSITE" id="PS50011"/>
    </source>
</evidence>
<name>A0A8T2Q7G3_CERRI</name>
<evidence type="ECO:0000313" key="2">
    <source>
        <dbReference type="EMBL" id="KAH7279724.1"/>
    </source>
</evidence>
<dbReference type="GO" id="GO:0005524">
    <property type="term" value="F:ATP binding"/>
    <property type="evidence" value="ECO:0007669"/>
    <property type="project" value="InterPro"/>
</dbReference>
<dbReference type="InterPro" id="IPR011009">
    <property type="entry name" value="Kinase-like_dom_sf"/>
</dbReference>
<reference evidence="2" key="1">
    <citation type="submission" date="2021-08" db="EMBL/GenBank/DDBJ databases">
        <title>WGS assembly of Ceratopteris richardii.</title>
        <authorList>
            <person name="Marchant D.B."/>
            <person name="Chen G."/>
            <person name="Jenkins J."/>
            <person name="Shu S."/>
            <person name="Leebens-Mack J."/>
            <person name="Grimwood J."/>
            <person name="Schmutz J."/>
            <person name="Soltis P."/>
            <person name="Soltis D."/>
            <person name="Chen Z.-H."/>
        </authorList>
    </citation>
    <scope>NUCLEOTIDE SEQUENCE</scope>
    <source>
        <strain evidence="2">Whitten #5841</strain>
        <tissue evidence="2">Leaf</tissue>
    </source>
</reference>
<feature type="domain" description="Protein kinase" evidence="1">
    <location>
        <begin position="1"/>
        <end position="239"/>
    </location>
</feature>
<dbReference type="EMBL" id="CM035442">
    <property type="protein sequence ID" value="KAH7279724.1"/>
    <property type="molecule type" value="Genomic_DNA"/>
</dbReference>
<dbReference type="Pfam" id="PF00069">
    <property type="entry name" value="Pkinase"/>
    <property type="match status" value="1"/>
</dbReference>
<gene>
    <name evidence="2" type="ORF">KP509_37G033100</name>
</gene>
<dbReference type="SUPFAM" id="SSF56112">
    <property type="entry name" value="Protein kinase-like (PK-like)"/>
    <property type="match status" value="1"/>
</dbReference>
<dbReference type="SMART" id="SM00220">
    <property type="entry name" value="S_TKc"/>
    <property type="match status" value="1"/>
</dbReference>
<dbReference type="PROSITE" id="PS50011">
    <property type="entry name" value="PROTEIN_KINASE_DOM"/>
    <property type="match status" value="1"/>
</dbReference>
<dbReference type="PANTHER" id="PTHR48011">
    <property type="entry name" value="CCR4-NOT TRANSCRIPTIONAL COMPLEX SUBUNIT CAF120-RELATED"/>
    <property type="match status" value="1"/>
</dbReference>
<keyword evidence="3" id="KW-1185">Reference proteome</keyword>
<comment type="caution">
    <text evidence="2">The sequence shown here is derived from an EMBL/GenBank/DDBJ whole genome shotgun (WGS) entry which is preliminary data.</text>
</comment>
<dbReference type="AlphaFoldDB" id="A0A8T2Q7G3"/>